<feature type="compositionally biased region" description="Pro residues" evidence="1">
    <location>
        <begin position="340"/>
        <end position="355"/>
    </location>
</feature>
<evidence type="ECO:0000313" key="4">
    <source>
        <dbReference type="Proteomes" id="UP000444980"/>
    </source>
</evidence>
<feature type="transmembrane region" description="Helical" evidence="2">
    <location>
        <begin position="239"/>
        <end position="261"/>
    </location>
</feature>
<dbReference type="Proteomes" id="UP000444980">
    <property type="component" value="Unassembled WGS sequence"/>
</dbReference>
<evidence type="ECO:0000256" key="2">
    <source>
        <dbReference type="SAM" id="Phobius"/>
    </source>
</evidence>
<feature type="transmembrane region" description="Helical" evidence="2">
    <location>
        <begin position="132"/>
        <end position="150"/>
    </location>
</feature>
<name>A0A7I9V071_9ACTN</name>
<feature type="transmembrane region" description="Helical" evidence="2">
    <location>
        <begin position="79"/>
        <end position="100"/>
    </location>
</feature>
<keyword evidence="2" id="KW-1133">Transmembrane helix</keyword>
<feature type="transmembrane region" description="Helical" evidence="2">
    <location>
        <begin position="268"/>
        <end position="289"/>
    </location>
</feature>
<keyword evidence="2" id="KW-0812">Transmembrane</keyword>
<dbReference type="EMBL" id="BJOU01000002">
    <property type="protein sequence ID" value="GED98470.1"/>
    <property type="molecule type" value="Genomic_DNA"/>
</dbReference>
<sequence length="370" mass="38587">MTTATGASQNLGWPTTSRIAARACSSCCASVSIAALAFIRTFSHYCYRRDVSAVVKPTTVEPSAAKPSVVKPSVVKPSVVVNTCRALFLAAAVVACVLKVPTPTLVILGGFVAVSLIPTRSAGWLRGWRYGVVGYGMAVLATGPLAPLFITDEKLGTHYAVVIPASGIALLGTWGWQRSKPSRPPQATVHQRWPMHTLQAVYAVTAVLSAVISGATWPLYLVLGFLVASLVPAPRVVSIASWCTGMQIYSSFALIALASLLNVMPDRAGFGILLVLFLIAITGIGIPVWQVVVTLNEAHAARMAAAPPVGASRLISPGPIPPGSIPPGPIAPPGAVAPRPGVPVPPLPGQQPPHQVPYGPYHAWTPSPPR</sequence>
<organism evidence="3 4">
    <name type="scientific">Gordonia crocea</name>
    <dbReference type="NCBI Taxonomy" id="589162"/>
    <lineage>
        <taxon>Bacteria</taxon>
        <taxon>Bacillati</taxon>
        <taxon>Actinomycetota</taxon>
        <taxon>Actinomycetes</taxon>
        <taxon>Mycobacteriales</taxon>
        <taxon>Gordoniaceae</taxon>
        <taxon>Gordonia</taxon>
    </lineage>
</organism>
<dbReference type="AlphaFoldDB" id="A0A7I9V071"/>
<feature type="transmembrane region" description="Helical" evidence="2">
    <location>
        <begin position="200"/>
        <end position="227"/>
    </location>
</feature>
<keyword evidence="4" id="KW-1185">Reference proteome</keyword>
<feature type="region of interest" description="Disordered" evidence="1">
    <location>
        <begin position="324"/>
        <end position="370"/>
    </location>
</feature>
<protein>
    <submittedName>
        <fullName evidence="3">Uncharacterized protein</fullName>
    </submittedName>
</protein>
<accession>A0A7I9V071</accession>
<comment type="caution">
    <text evidence="3">The sequence shown here is derived from an EMBL/GenBank/DDBJ whole genome shotgun (WGS) entry which is preliminary data.</text>
</comment>
<evidence type="ECO:0000313" key="3">
    <source>
        <dbReference type="EMBL" id="GED98470.1"/>
    </source>
</evidence>
<reference evidence="4" key="1">
    <citation type="submission" date="2019-06" db="EMBL/GenBank/DDBJ databases">
        <title>Gordonia isolated from sludge of a wastewater treatment plant.</title>
        <authorList>
            <person name="Tamura T."/>
            <person name="Aoyama K."/>
            <person name="Kang Y."/>
            <person name="Saito S."/>
            <person name="Akiyama N."/>
            <person name="Yazawa K."/>
            <person name="Gonoi T."/>
            <person name="Mikami Y."/>
        </authorList>
    </citation>
    <scope>NUCLEOTIDE SEQUENCE [LARGE SCALE GENOMIC DNA]</scope>
    <source>
        <strain evidence="4">NBRC 107697</strain>
    </source>
</reference>
<feature type="transmembrane region" description="Helical" evidence="2">
    <location>
        <begin position="156"/>
        <end position="176"/>
    </location>
</feature>
<keyword evidence="2" id="KW-0472">Membrane</keyword>
<evidence type="ECO:0000256" key="1">
    <source>
        <dbReference type="SAM" id="MobiDB-lite"/>
    </source>
</evidence>
<proteinExistence type="predicted"/>
<gene>
    <name evidence="3" type="ORF">nbrc107697_25090</name>
</gene>